<dbReference type="SMART" id="SM00853">
    <property type="entry name" value="MutL_C"/>
    <property type="match status" value="1"/>
</dbReference>
<accession>A0A1H6C4U7</accession>
<feature type="compositionally biased region" description="Basic and acidic residues" evidence="5">
    <location>
        <begin position="427"/>
        <end position="436"/>
    </location>
</feature>
<dbReference type="GO" id="GO:0006298">
    <property type="term" value="P:mismatch repair"/>
    <property type="evidence" value="ECO:0007669"/>
    <property type="project" value="UniProtKB-UniRule"/>
</dbReference>
<feature type="compositionally biased region" description="Low complexity" evidence="5">
    <location>
        <begin position="531"/>
        <end position="550"/>
    </location>
</feature>
<evidence type="ECO:0000256" key="4">
    <source>
        <dbReference type="HAMAP-Rule" id="MF_00149"/>
    </source>
</evidence>
<evidence type="ECO:0000313" key="8">
    <source>
        <dbReference type="EMBL" id="SEG67923.1"/>
    </source>
</evidence>
<keyword evidence="2 4" id="KW-0227">DNA damage</keyword>
<dbReference type="Gene3D" id="3.30.565.10">
    <property type="entry name" value="Histidine kinase-like ATPase, C-terminal domain"/>
    <property type="match status" value="1"/>
</dbReference>
<sequence>MSGDGAPTDADREDESPAGGDHAEESPAGEDSAGDTLTDEDSPGDTPADEDSTGDTPEEWNRPTGTPTIRELDDRTVRQIAAGEVVERPASVVKELVENSLDADADRISVAVDAGGTEGVRVRDDGVGMDRESAERAVEEHTTSKIDGIDDLEAGVGTLGFRGEALHTIGAVSRLTIRTKPRARPGDGGNRETRGGDASGTEIRIEGGEVTAVGAAGCPEGTVVEVEDLFFNTPARKKFLKTTATEFDHVNTVVTHYALANPDVAISLEHDGREVFATEGRGSLRSAVLSVYGREVAESMIEVDAEPDSTDATATVERVRGLVSHPETTRSTREYLSTFVNGRYVTDGVLREAVLDAYGGQLASDRYPFAVLFVDVPAGTVDVNVHPRKMEIRFDDESGVRTAVTDAVRTALLDEGLIRSTAPRGRSAPDETEVRPESPTSEVRGGAGHGPPPATADGDAAADSDDVADSDAAADPDADGEGSLAEPESGSRERGPATGVDPTDDDAWTVDGLGGERSDPTAESASEETDLSGNGSDSDWSGNGSGSDLSPGLDADRSAGSKSGAADAEASSPSTARDDPDSRSSSDRRQPPEKPPNAEGRSTSEAPAADGADGRARSGGQGESPRGSRPTGIVGPTVQRDLRGESATLEPRFDSLPSMRILGQLHDTYVVAEADSGLILVDQHAADERVNYERLRAELDGDVVTQALAEPVELELTAREAALFDAYEEALSDLGFRSERVDDRTVAVRSVPAVFAEALDPQLVRDVLSAFVAEGDGGAETVEAVADDLLADLACYPSVTGNTSLTEGSVVELLEALDDCENPYACPHGRPVVIHIDGDEIGDRFERDYPGH</sequence>
<evidence type="ECO:0000259" key="6">
    <source>
        <dbReference type="SMART" id="SM00853"/>
    </source>
</evidence>
<dbReference type="PROSITE" id="PS00058">
    <property type="entry name" value="DNA_MISMATCH_REPAIR_1"/>
    <property type="match status" value="1"/>
</dbReference>
<protein>
    <recommendedName>
        <fullName evidence="4">DNA mismatch repair protein MutL</fullName>
    </recommendedName>
</protein>
<evidence type="ECO:0000256" key="5">
    <source>
        <dbReference type="SAM" id="MobiDB-lite"/>
    </source>
</evidence>
<feature type="region of interest" description="Disordered" evidence="5">
    <location>
        <begin position="180"/>
        <end position="201"/>
    </location>
</feature>
<evidence type="ECO:0000313" key="9">
    <source>
        <dbReference type="Proteomes" id="UP000236740"/>
    </source>
</evidence>
<feature type="domain" description="DNA mismatch repair protein S5" evidence="7">
    <location>
        <begin position="288"/>
        <end position="413"/>
    </location>
</feature>
<name>A0A1H6C4U7_9EURY</name>
<dbReference type="HAMAP" id="MF_00149">
    <property type="entry name" value="DNA_mis_repair"/>
    <property type="match status" value="1"/>
</dbReference>
<dbReference type="AlphaFoldDB" id="A0A1H6C4U7"/>
<evidence type="ECO:0000256" key="1">
    <source>
        <dbReference type="ARBA" id="ARBA00006082"/>
    </source>
</evidence>
<dbReference type="InterPro" id="IPR013507">
    <property type="entry name" value="DNA_mismatch_S5_2-like"/>
</dbReference>
<feature type="region of interest" description="Disordered" evidence="5">
    <location>
        <begin position="1"/>
        <end position="73"/>
    </location>
</feature>
<dbReference type="InterPro" id="IPR002099">
    <property type="entry name" value="MutL/Mlh/PMS"/>
</dbReference>
<dbReference type="SUPFAM" id="SSF54211">
    <property type="entry name" value="Ribosomal protein S5 domain 2-like"/>
    <property type="match status" value="1"/>
</dbReference>
<feature type="compositionally biased region" description="Acidic residues" evidence="5">
    <location>
        <begin position="37"/>
        <end position="58"/>
    </location>
</feature>
<dbReference type="InterPro" id="IPR042121">
    <property type="entry name" value="MutL_C_regsub"/>
</dbReference>
<dbReference type="InterPro" id="IPR014762">
    <property type="entry name" value="DNA_mismatch_repair_CS"/>
</dbReference>
<evidence type="ECO:0000259" key="7">
    <source>
        <dbReference type="SMART" id="SM01340"/>
    </source>
</evidence>
<dbReference type="Pfam" id="PF08676">
    <property type="entry name" value="MutL_C"/>
    <property type="match status" value="1"/>
</dbReference>
<keyword evidence="9" id="KW-1185">Reference proteome</keyword>
<dbReference type="GO" id="GO:0030983">
    <property type="term" value="F:mismatched DNA binding"/>
    <property type="evidence" value="ECO:0007669"/>
    <property type="project" value="InterPro"/>
</dbReference>
<proteinExistence type="inferred from homology"/>
<dbReference type="PANTHER" id="PTHR10073">
    <property type="entry name" value="DNA MISMATCH REPAIR PROTEIN MLH, PMS, MUTL"/>
    <property type="match status" value="1"/>
</dbReference>
<dbReference type="InterPro" id="IPR020667">
    <property type="entry name" value="DNA_mismatch_repair_MutL"/>
</dbReference>
<evidence type="ECO:0000256" key="2">
    <source>
        <dbReference type="ARBA" id="ARBA00022763"/>
    </source>
</evidence>
<dbReference type="GO" id="GO:0016887">
    <property type="term" value="F:ATP hydrolysis activity"/>
    <property type="evidence" value="ECO:0007669"/>
    <property type="project" value="InterPro"/>
</dbReference>
<dbReference type="GO" id="GO:0005524">
    <property type="term" value="F:ATP binding"/>
    <property type="evidence" value="ECO:0007669"/>
    <property type="project" value="InterPro"/>
</dbReference>
<dbReference type="CDD" id="cd00782">
    <property type="entry name" value="MutL_Trans"/>
    <property type="match status" value="1"/>
</dbReference>
<feature type="compositionally biased region" description="Acidic residues" evidence="5">
    <location>
        <begin position="460"/>
        <end position="480"/>
    </location>
</feature>
<dbReference type="FunFam" id="3.30.565.10:FF:000003">
    <property type="entry name" value="DNA mismatch repair endonuclease MutL"/>
    <property type="match status" value="1"/>
</dbReference>
<evidence type="ECO:0000256" key="3">
    <source>
        <dbReference type="ARBA" id="ARBA00023204"/>
    </source>
</evidence>
<dbReference type="InterPro" id="IPR014721">
    <property type="entry name" value="Ribsml_uS5_D2-typ_fold_subgr"/>
</dbReference>
<gene>
    <name evidence="4" type="primary">mutL</name>
    <name evidence="8" type="ORF">SAMN04488133_3226</name>
</gene>
<dbReference type="GO" id="GO:0140664">
    <property type="term" value="F:ATP-dependent DNA damage sensor activity"/>
    <property type="evidence" value="ECO:0007669"/>
    <property type="project" value="InterPro"/>
</dbReference>
<feature type="domain" description="MutL C-terminal dimerisation" evidence="6">
    <location>
        <begin position="661"/>
        <end position="805"/>
    </location>
</feature>
<dbReference type="InterPro" id="IPR020568">
    <property type="entry name" value="Ribosomal_Su5_D2-typ_SF"/>
</dbReference>
<dbReference type="Gene3D" id="3.30.1540.20">
    <property type="entry name" value="MutL, C-terminal domain, dimerisation subdomain"/>
    <property type="match status" value="1"/>
</dbReference>
<dbReference type="InterPro" id="IPR038973">
    <property type="entry name" value="MutL/Mlh/Pms-like"/>
</dbReference>
<feature type="region of interest" description="Disordered" evidence="5">
    <location>
        <begin position="418"/>
        <end position="651"/>
    </location>
</feature>
<dbReference type="Pfam" id="PF01119">
    <property type="entry name" value="DNA_mis_repair"/>
    <property type="match status" value="1"/>
</dbReference>
<dbReference type="InterPro" id="IPR037198">
    <property type="entry name" value="MutL_C_sf"/>
</dbReference>
<dbReference type="NCBIfam" id="TIGR00585">
    <property type="entry name" value="mutl"/>
    <property type="match status" value="1"/>
</dbReference>
<dbReference type="Pfam" id="PF13589">
    <property type="entry name" value="HATPase_c_3"/>
    <property type="match status" value="1"/>
</dbReference>
<dbReference type="InterPro" id="IPR042120">
    <property type="entry name" value="MutL_C_dimsub"/>
</dbReference>
<dbReference type="SUPFAM" id="SSF118116">
    <property type="entry name" value="DNA mismatch repair protein MutL"/>
    <property type="match status" value="1"/>
</dbReference>
<dbReference type="EMBL" id="FNVN01000006">
    <property type="protein sequence ID" value="SEG67923.1"/>
    <property type="molecule type" value="Genomic_DNA"/>
</dbReference>
<dbReference type="Proteomes" id="UP000236740">
    <property type="component" value="Unassembled WGS sequence"/>
</dbReference>
<dbReference type="SMART" id="SM01340">
    <property type="entry name" value="DNA_mis_repair"/>
    <property type="match status" value="1"/>
</dbReference>
<organism evidence="8 9">
    <name type="scientific">Halobellus limi</name>
    <dbReference type="NCBI Taxonomy" id="699433"/>
    <lineage>
        <taxon>Archaea</taxon>
        <taxon>Methanobacteriati</taxon>
        <taxon>Methanobacteriota</taxon>
        <taxon>Stenosarchaea group</taxon>
        <taxon>Halobacteria</taxon>
        <taxon>Halobacteriales</taxon>
        <taxon>Haloferacaceae</taxon>
        <taxon>Halobellus</taxon>
    </lineage>
</organism>
<dbReference type="CDD" id="cd16926">
    <property type="entry name" value="HATPase_MutL-MLH-PMS-like"/>
    <property type="match status" value="1"/>
</dbReference>
<comment type="function">
    <text evidence="4">This protein is involved in the repair of mismatches in DNA. It is required for dam-dependent methyl-directed DNA mismatch repair. May act as a 'molecular matchmaker', a protein that promotes the formation of a stable complex between two or more DNA-binding proteins in an ATP-dependent manner without itself being part of a final effector complex.</text>
</comment>
<dbReference type="Gene3D" id="3.30.230.10">
    <property type="match status" value="1"/>
</dbReference>
<dbReference type="PANTHER" id="PTHR10073:SF12">
    <property type="entry name" value="DNA MISMATCH REPAIR PROTEIN MLH1"/>
    <property type="match status" value="1"/>
</dbReference>
<dbReference type="SUPFAM" id="SSF55874">
    <property type="entry name" value="ATPase domain of HSP90 chaperone/DNA topoisomerase II/histidine kinase"/>
    <property type="match status" value="1"/>
</dbReference>
<dbReference type="InterPro" id="IPR036890">
    <property type="entry name" value="HATPase_C_sf"/>
</dbReference>
<dbReference type="Gene3D" id="3.30.1370.100">
    <property type="entry name" value="MutL, C-terminal domain, regulatory subdomain"/>
    <property type="match status" value="1"/>
</dbReference>
<dbReference type="GO" id="GO:0032300">
    <property type="term" value="C:mismatch repair complex"/>
    <property type="evidence" value="ECO:0007669"/>
    <property type="project" value="InterPro"/>
</dbReference>
<reference evidence="8 9" key="1">
    <citation type="submission" date="2016-10" db="EMBL/GenBank/DDBJ databases">
        <authorList>
            <person name="de Groot N.N."/>
        </authorList>
    </citation>
    <scope>NUCLEOTIDE SEQUENCE [LARGE SCALE GENOMIC DNA]</scope>
    <source>
        <strain evidence="8 9">CGMCC 1.10331</strain>
    </source>
</reference>
<keyword evidence="3 4" id="KW-0234">DNA repair</keyword>
<comment type="similarity">
    <text evidence="1 4">Belongs to the DNA mismatch repair MutL/HexB family.</text>
</comment>
<feature type="compositionally biased region" description="Basic and acidic residues" evidence="5">
    <location>
        <begin position="576"/>
        <end position="592"/>
    </location>
</feature>
<dbReference type="InterPro" id="IPR014790">
    <property type="entry name" value="MutL_C"/>
</dbReference>